<reference evidence="19" key="3">
    <citation type="submission" date="2017-01" db="EMBL/GenBank/DDBJ databases">
        <authorList>
            <person name="Mah S.A."/>
            <person name="Swanson W.J."/>
            <person name="Moy G.W."/>
            <person name="Vacquier V.D."/>
        </authorList>
    </citation>
    <scope>NUCLEOTIDE SEQUENCE</scope>
    <source>
        <strain evidence="19">AJ5</strain>
    </source>
</reference>
<evidence type="ECO:0000256" key="2">
    <source>
        <dbReference type="ARBA" id="ARBA00001946"/>
    </source>
</evidence>
<feature type="compositionally biased region" description="Basic and acidic residues" evidence="17">
    <location>
        <begin position="561"/>
        <end position="575"/>
    </location>
</feature>
<sequence>MADDPEPERDPAVVADAAAAFRDDADDGEAILETLLEVDAEHETWTFDDLPLDSGTFGELVSRDLVAKTDGEYRVASREGVRAALEGRELSADSSEGEDESLSVSLSSPIAFDPRAAGALAGALVFLVAMRLLNVRSVFREGRVVSPGNDPYYYRYWMSELLAESNGLTDWSILTEMPAGAVGRRPLTHAANWWFAELLGGDQWAADMVAAWLPVVATLALGVLVYWLAVVVTDDVRVGVASVVLLALAPVHAVYSGVGFLEHRLHQYFWLGVTLLALAWLAVDVQRRRDRLEPRAAAREHLACPWAWVAALALGVALPLSAFAWGGSILLFVPAAGYVALKVAIDARDGLSPGLANAPLVAGLVVSALLSAFLHFRWGWHESFTGILPAVVAVGALAVVGLGEAWRRVDWPIGGLVGLEAVLAAAGLVAFRSVRPEDWARLWERADDLFFREHFGATETGSLFATKNSVVLEPLAQLGLNFYIALAVLGWACWIAYRRYEPGWLLLSIYTVFWLVLAAFQVRFAAQLAIPLSVLGGLGLVYLLAWIDLARVPRRFRESDEAEPRGLGAGRRDAAADGGEPEPSVVVPRDWRQLATLAWVALLICGLSLLFVPSLSAQTAYSDAEVAAVDAIDEHATQVDREYPDTFVLSQWGDNRMYNYFVNGESQSYGYAANTYDEFLAAEEPDSWYDRFDGRVGYVVITGDREEIPAGTAMNQLHGELGAGGNGTDPLEHYQVLHVDDEATAFAVVPGANVTAELEPEETVTVETEHEVSGETIVYEREVTTDEDGSLAVTVPYPGEYSVDGETLEVSEEDVENGETVTVE</sequence>
<evidence type="ECO:0000256" key="9">
    <source>
        <dbReference type="ARBA" id="ARBA00022692"/>
    </source>
</evidence>
<evidence type="ECO:0000256" key="15">
    <source>
        <dbReference type="ARBA" id="ARBA00030679"/>
    </source>
</evidence>
<feature type="transmembrane region" description="Helical" evidence="18">
    <location>
        <begin position="594"/>
        <end position="612"/>
    </location>
</feature>
<feature type="transmembrane region" description="Helical" evidence="18">
    <location>
        <begin position="209"/>
        <end position="229"/>
    </location>
</feature>
<evidence type="ECO:0000256" key="7">
    <source>
        <dbReference type="ARBA" id="ARBA00022676"/>
    </source>
</evidence>
<feature type="transmembrane region" description="Helical" evidence="18">
    <location>
        <begin position="528"/>
        <end position="547"/>
    </location>
</feature>
<evidence type="ECO:0000256" key="18">
    <source>
        <dbReference type="SAM" id="Phobius"/>
    </source>
</evidence>
<evidence type="ECO:0000256" key="16">
    <source>
        <dbReference type="ARBA" id="ARBA00034066"/>
    </source>
</evidence>
<dbReference type="Proteomes" id="UP000011555">
    <property type="component" value="Unassembled WGS sequence"/>
</dbReference>
<dbReference type="EC" id="2.4.99.21" evidence="6"/>
<keyword evidence="10" id="KW-0479">Metal-binding</keyword>
<dbReference type="InterPro" id="IPR003674">
    <property type="entry name" value="Oligo_trans_STT3"/>
</dbReference>
<comment type="similarity">
    <text evidence="5">Belongs to the STT3 family.</text>
</comment>
<reference evidence="19 22" key="1">
    <citation type="journal article" date="2011" name="J. Bacteriol.">
        <title>Genome sequence of Halobiforma lacisalsi AJ5, an extremely halophilic archaeon which harbors a bop gene.</title>
        <authorList>
            <person name="Jiang X."/>
            <person name="Wang S."/>
            <person name="Cheng H."/>
            <person name="Huo Y."/>
            <person name="Zhang X."/>
            <person name="Zhu X."/>
            <person name="Han X."/>
            <person name="Ni P."/>
            <person name="Wu M."/>
        </authorList>
    </citation>
    <scope>NUCLEOTIDE SEQUENCE [LARGE SCALE GENOMIC DNA]</scope>
    <source>
        <strain evidence="19 22">AJ5</strain>
    </source>
</reference>
<dbReference type="GO" id="GO:0046872">
    <property type="term" value="F:metal ion binding"/>
    <property type="evidence" value="ECO:0007669"/>
    <property type="project" value="UniProtKB-KW"/>
</dbReference>
<dbReference type="KEGG" id="hlc:CHINAEXTREME14455"/>
<evidence type="ECO:0000256" key="17">
    <source>
        <dbReference type="SAM" id="MobiDB-lite"/>
    </source>
</evidence>
<evidence type="ECO:0000256" key="4">
    <source>
        <dbReference type="ARBA" id="ARBA00004922"/>
    </source>
</evidence>
<keyword evidence="11" id="KW-0460">Magnesium</keyword>
<organism evidence="20 21">
    <name type="scientific">Natronobacterium lacisalsi AJ5</name>
    <dbReference type="NCBI Taxonomy" id="358396"/>
    <lineage>
        <taxon>Archaea</taxon>
        <taxon>Methanobacteriati</taxon>
        <taxon>Methanobacteriota</taxon>
        <taxon>Stenosarchaea group</taxon>
        <taxon>Halobacteria</taxon>
        <taxon>Halobacteriales</taxon>
        <taxon>Natrialbaceae</taxon>
        <taxon>Natronobacterium</taxon>
    </lineage>
</organism>
<keyword evidence="21" id="KW-1185">Reference proteome</keyword>
<dbReference type="EMBL" id="CP019285">
    <property type="protein sequence ID" value="APW98901.1"/>
    <property type="molecule type" value="Genomic_DNA"/>
</dbReference>
<evidence type="ECO:0000256" key="1">
    <source>
        <dbReference type="ARBA" id="ARBA00001936"/>
    </source>
</evidence>
<feature type="transmembrane region" description="Helical" evidence="18">
    <location>
        <begin position="236"/>
        <end position="255"/>
    </location>
</feature>
<evidence type="ECO:0000313" key="21">
    <source>
        <dbReference type="Proteomes" id="UP000011555"/>
    </source>
</evidence>
<gene>
    <name evidence="20" type="ORF">C445_20971</name>
    <name evidence="19" type="ORF">CHINAEXTREME_14455</name>
</gene>
<keyword evidence="9 18" id="KW-0812">Transmembrane</keyword>
<dbReference type="AlphaFoldDB" id="M0L286"/>
<feature type="transmembrane region" description="Helical" evidence="18">
    <location>
        <begin position="306"/>
        <end position="323"/>
    </location>
</feature>
<comment type="pathway">
    <text evidence="4">Protein modification; protein glycosylation.</text>
</comment>
<evidence type="ECO:0000256" key="6">
    <source>
        <dbReference type="ARBA" id="ARBA00012602"/>
    </source>
</evidence>
<dbReference type="EMBL" id="AOLZ01000079">
    <property type="protein sequence ID" value="EMA27213.1"/>
    <property type="molecule type" value="Genomic_DNA"/>
</dbReference>
<keyword evidence="13 18" id="KW-0472">Membrane</keyword>
<reference evidence="20 21" key="2">
    <citation type="journal article" date="2014" name="PLoS Genet.">
        <title>Phylogenetically driven sequencing of extremely halophilic archaea reveals strategies for static and dynamic osmo-response.</title>
        <authorList>
            <person name="Becker E.A."/>
            <person name="Seitzer P.M."/>
            <person name="Tritt A."/>
            <person name="Larsen D."/>
            <person name="Krusor M."/>
            <person name="Yao A.I."/>
            <person name="Wu D."/>
            <person name="Madern D."/>
            <person name="Eisen J.A."/>
            <person name="Darling A.E."/>
            <person name="Facciotti M.T."/>
        </authorList>
    </citation>
    <scope>NUCLEOTIDE SEQUENCE [LARGE SCALE GENOMIC DNA]</scope>
    <source>
        <strain evidence="20 21">AJ5</strain>
    </source>
</reference>
<dbReference type="PATRIC" id="fig|358396.7.peg.4237"/>
<comment type="subcellular location">
    <subcellularLocation>
        <location evidence="3">Cell membrane</location>
        <topology evidence="3">Multi-pass membrane protein</topology>
    </subcellularLocation>
</comment>
<comment type="cofactor">
    <cofactor evidence="2">
        <name>Mg(2+)</name>
        <dbReference type="ChEBI" id="CHEBI:18420"/>
    </cofactor>
</comment>
<evidence type="ECO:0000256" key="5">
    <source>
        <dbReference type="ARBA" id="ARBA00010810"/>
    </source>
</evidence>
<evidence type="ECO:0000313" key="19">
    <source>
        <dbReference type="EMBL" id="APW98901.1"/>
    </source>
</evidence>
<protein>
    <recommendedName>
        <fullName evidence="6">dolichyl-phosphooligosaccharide-protein glycotransferase</fullName>
        <ecNumber evidence="6">2.4.99.21</ecNumber>
    </recommendedName>
    <alternativeName>
        <fullName evidence="15">Oligosaccharyl transferase</fullName>
    </alternativeName>
</protein>
<dbReference type="Proteomes" id="UP000186547">
    <property type="component" value="Chromosome"/>
</dbReference>
<keyword evidence="7" id="KW-0328">Glycosyltransferase</keyword>
<feature type="transmembrane region" description="Helical" evidence="18">
    <location>
        <begin position="413"/>
        <end position="434"/>
    </location>
</feature>
<evidence type="ECO:0000256" key="14">
    <source>
        <dbReference type="ARBA" id="ARBA00023211"/>
    </source>
</evidence>
<comment type="catalytic activity">
    <reaction evidence="16">
        <text>an archaeal dolichyl phosphooligosaccharide + [protein]-L-asparagine = an archaeal dolichyl phosphate + a glycoprotein with the oligosaccharide chain attached by N-beta-D-glycosyl linkage to a protein L-asparagine.</text>
        <dbReference type="EC" id="2.4.99.21"/>
    </reaction>
</comment>
<dbReference type="GO" id="GO:0005886">
    <property type="term" value="C:plasma membrane"/>
    <property type="evidence" value="ECO:0007669"/>
    <property type="project" value="UniProtKB-SubCell"/>
</dbReference>
<feature type="transmembrane region" description="Helical" evidence="18">
    <location>
        <begin position="504"/>
        <end position="522"/>
    </location>
</feature>
<feature type="transmembrane region" description="Helical" evidence="18">
    <location>
        <begin position="357"/>
        <end position="378"/>
    </location>
</feature>
<evidence type="ECO:0000313" key="22">
    <source>
        <dbReference type="Proteomes" id="UP000186547"/>
    </source>
</evidence>
<feature type="transmembrane region" description="Helical" evidence="18">
    <location>
        <begin position="478"/>
        <end position="497"/>
    </location>
</feature>
<keyword evidence="8" id="KW-0808">Transferase</keyword>
<evidence type="ECO:0000313" key="20">
    <source>
        <dbReference type="EMBL" id="EMA27213.1"/>
    </source>
</evidence>
<proteinExistence type="inferred from homology"/>
<evidence type="ECO:0000256" key="10">
    <source>
        <dbReference type="ARBA" id="ARBA00022723"/>
    </source>
</evidence>
<feature type="transmembrane region" description="Helical" evidence="18">
    <location>
        <begin position="384"/>
        <end position="406"/>
    </location>
</feature>
<feature type="region of interest" description="Disordered" evidence="17">
    <location>
        <begin position="561"/>
        <end position="584"/>
    </location>
</feature>
<feature type="transmembrane region" description="Helical" evidence="18">
    <location>
        <begin position="329"/>
        <end position="345"/>
    </location>
</feature>
<dbReference type="eggNOG" id="arCOG02043">
    <property type="taxonomic scope" value="Archaea"/>
</dbReference>
<keyword evidence="14" id="KW-0464">Manganese</keyword>
<dbReference type="STRING" id="358396.CHINAEXTREME_14455"/>
<feature type="transmembrane region" description="Helical" evidence="18">
    <location>
        <begin position="267"/>
        <end position="285"/>
    </location>
</feature>
<accession>M0L286</accession>
<evidence type="ECO:0000256" key="3">
    <source>
        <dbReference type="ARBA" id="ARBA00004651"/>
    </source>
</evidence>
<evidence type="ECO:0000256" key="11">
    <source>
        <dbReference type="ARBA" id="ARBA00022842"/>
    </source>
</evidence>
<dbReference type="GO" id="GO:0004576">
    <property type="term" value="F:oligosaccharyl transferase activity"/>
    <property type="evidence" value="ECO:0007669"/>
    <property type="project" value="InterPro"/>
</dbReference>
<dbReference type="RefSeq" id="WP_007143865.1">
    <property type="nucleotide sequence ID" value="NZ_AOLZ01000079.1"/>
</dbReference>
<evidence type="ECO:0000256" key="8">
    <source>
        <dbReference type="ARBA" id="ARBA00022679"/>
    </source>
</evidence>
<keyword evidence="12 18" id="KW-1133">Transmembrane helix</keyword>
<name>M0L286_NATLA</name>
<dbReference type="GeneID" id="30922349"/>
<comment type="cofactor">
    <cofactor evidence="1">
        <name>Mn(2+)</name>
        <dbReference type="ChEBI" id="CHEBI:29035"/>
    </cofactor>
</comment>
<dbReference type="PANTHER" id="PTHR13872:SF1">
    <property type="entry name" value="DOLICHYL-DIPHOSPHOOLIGOSACCHARIDE--PROTEIN GLYCOSYLTRANSFERASE SUBUNIT STT3B"/>
    <property type="match status" value="1"/>
</dbReference>
<evidence type="ECO:0000256" key="12">
    <source>
        <dbReference type="ARBA" id="ARBA00022989"/>
    </source>
</evidence>
<dbReference type="PANTHER" id="PTHR13872">
    <property type="entry name" value="DOLICHYL-DIPHOSPHOOLIGOSACCHARIDE--PROTEIN GLYCOSYLTRANSFERASE SUBUNIT"/>
    <property type="match status" value="1"/>
</dbReference>
<evidence type="ECO:0000256" key="13">
    <source>
        <dbReference type="ARBA" id="ARBA00023136"/>
    </source>
</evidence>